<dbReference type="EMBL" id="BFFP01000015">
    <property type="protein sequence ID" value="GBG94649.1"/>
    <property type="molecule type" value="Genomic_DNA"/>
</dbReference>
<protein>
    <submittedName>
        <fullName evidence="1">Uncharacterized protein</fullName>
    </submittedName>
</protein>
<reference evidence="1 2" key="1">
    <citation type="journal article" date="2019" name="Int. J. Syst. Evol. Microbiol.">
        <title>Lactobacillus salitolerans sp. nov., a novel lactic acid bacterium isolated from spent mushroom substrates.</title>
        <authorList>
            <person name="Tohno M."/>
            <person name="Tanizawa Y."/>
            <person name="Kojima Y."/>
            <person name="Sakamoto M."/>
            <person name="Nakamura Y."/>
            <person name="Ohkuma M."/>
            <person name="Kobayashi H."/>
        </authorList>
    </citation>
    <scope>NUCLEOTIDE SEQUENCE [LARGE SCALE GENOMIC DNA]</scope>
    <source>
        <strain evidence="1 2">YK43</strain>
    </source>
</reference>
<name>A0A401IT01_9LACO</name>
<evidence type="ECO:0000313" key="1">
    <source>
        <dbReference type="EMBL" id="GBG94649.1"/>
    </source>
</evidence>
<sequence length="103" mass="12361">MTLSDYYLAMEAYAIKRTLHREDIALQAWFNQTVQATKGSDKHPKPMYRKFDEFYNTEELEDEIRSSFEDDYVSERTKARDEQAAINERFAKLQEIKRRKGEK</sequence>
<gene>
    <name evidence="1" type="ORF">LFYK43_11080</name>
</gene>
<comment type="caution">
    <text evidence="1">The sequence shown here is derived from an EMBL/GenBank/DDBJ whole genome shotgun (WGS) entry which is preliminary data.</text>
</comment>
<organism evidence="1 2">
    <name type="scientific">Ligilactobacillus salitolerans</name>
    <dbReference type="NCBI Taxonomy" id="1808352"/>
    <lineage>
        <taxon>Bacteria</taxon>
        <taxon>Bacillati</taxon>
        <taxon>Bacillota</taxon>
        <taxon>Bacilli</taxon>
        <taxon>Lactobacillales</taxon>
        <taxon>Lactobacillaceae</taxon>
        <taxon>Ligilactobacillus</taxon>
    </lineage>
</organism>
<dbReference type="AlphaFoldDB" id="A0A401IT01"/>
<accession>A0A401IT01</accession>
<evidence type="ECO:0000313" key="2">
    <source>
        <dbReference type="Proteomes" id="UP000286848"/>
    </source>
</evidence>
<dbReference type="OrthoDB" id="2064143at2"/>
<dbReference type="Proteomes" id="UP000286848">
    <property type="component" value="Unassembled WGS sequence"/>
</dbReference>
<keyword evidence="2" id="KW-1185">Reference proteome</keyword>
<proteinExistence type="predicted"/>